<dbReference type="Pfam" id="PF00989">
    <property type="entry name" value="PAS"/>
    <property type="match status" value="1"/>
</dbReference>
<dbReference type="SMART" id="SM00448">
    <property type="entry name" value="REC"/>
    <property type="match status" value="1"/>
</dbReference>
<keyword evidence="7" id="KW-0808">Transferase</keyword>
<evidence type="ECO:0000259" key="20">
    <source>
        <dbReference type="PROSITE" id="PS50894"/>
    </source>
</evidence>
<dbReference type="PRINTS" id="PR00344">
    <property type="entry name" value="BCTRLSENSOR"/>
</dbReference>
<dbReference type="EMBL" id="CP048222">
    <property type="protein sequence ID" value="QHT68216.1"/>
    <property type="molecule type" value="Genomic_DNA"/>
</dbReference>
<feature type="domain" description="PAS" evidence="18">
    <location>
        <begin position="60"/>
        <end position="130"/>
    </location>
</feature>
<keyword evidence="12" id="KW-1133">Transmembrane helix</keyword>
<dbReference type="InterPro" id="IPR005467">
    <property type="entry name" value="His_kinase_dom"/>
</dbReference>
<dbReference type="CDD" id="cd17546">
    <property type="entry name" value="REC_hyHK_CKI1_RcsC-like"/>
    <property type="match status" value="1"/>
</dbReference>
<keyword evidence="4" id="KW-1003">Cell membrane</keyword>
<dbReference type="EC" id="2.7.13.3" evidence="3"/>
<evidence type="ECO:0000259" key="17">
    <source>
        <dbReference type="PROSITE" id="PS50110"/>
    </source>
</evidence>
<dbReference type="SMART" id="SM00091">
    <property type="entry name" value="PAS"/>
    <property type="match status" value="5"/>
</dbReference>
<dbReference type="InterPro" id="IPR003594">
    <property type="entry name" value="HATPase_dom"/>
</dbReference>
<dbReference type="Pfam" id="PF00512">
    <property type="entry name" value="HisKA"/>
    <property type="match status" value="1"/>
</dbReference>
<proteinExistence type="predicted"/>
<dbReference type="PROSITE" id="PS50109">
    <property type="entry name" value="HIS_KIN"/>
    <property type="match status" value="1"/>
</dbReference>
<feature type="modified residue" description="4-aspartylphosphate" evidence="15">
    <location>
        <position position="992"/>
    </location>
</feature>
<dbReference type="SUPFAM" id="SSF55785">
    <property type="entry name" value="PYP-like sensor domain (PAS domain)"/>
    <property type="match status" value="5"/>
</dbReference>
<feature type="domain" description="PAC" evidence="19">
    <location>
        <begin position="503"/>
        <end position="554"/>
    </location>
</feature>
<evidence type="ECO:0000256" key="5">
    <source>
        <dbReference type="ARBA" id="ARBA00022519"/>
    </source>
</evidence>
<dbReference type="Pfam" id="PF01627">
    <property type="entry name" value="Hpt"/>
    <property type="match status" value="1"/>
</dbReference>
<keyword evidence="9" id="KW-0547">Nucleotide-binding</keyword>
<keyword evidence="11" id="KW-0067">ATP-binding</keyword>
<dbReference type="CDD" id="cd00130">
    <property type="entry name" value="PAS"/>
    <property type="match status" value="4"/>
</dbReference>
<dbReference type="PROSITE" id="PS50112">
    <property type="entry name" value="PAS"/>
    <property type="match status" value="5"/>
</dbReference>
<dbReference type="Gene3D" id="3.30.565.10">
    <property type="entry name" value="Histidine kinase-like ATPase, C-terminal domain"/>
    <property type="match status" value="1"/>
</dbReference>
<evidence type="ECO:0000313" key="21">
    <source>
        <dbReference type="EMBL" id="QHT68216.1"/>
    </source>
</evidence>
<dbReference type="FunFam" id="1.10.287.130:FF:000004">
    <property type="entry name" value="Ethylene receptor 1"/>
    <property type="match status" value="1"/>
</dbReference>
<dbReference type="Gene3D" id="3.30.450.20">
    <property type="entry name" value="PAS domain"/>
    <property type="match status" value="5"/>
</dbReference>
<dbReference type="Gene3D" id="1.20.120.160">
    <property type="entry name" value="HPT domain"/>
    <property type="match status" value="1"/>
</dbReference>
<dbReference type="KEGG" id="rhoz:GXP67_16985"/>
<dbReference type="CDD" id="cd16922">
    <property type="entry name" value="HATPase_EvgS-ArcB-TorS-like"/>
    <property type="match status" value="1"/>
</dbReference>
<dbReference type="Pfam" id="PF02518">
    <property type="entry name" value="HATPase_c"/>
    <property type="match status" value="1"/>
</dbReference>
<feature type="domain" description="Response regulatory" evidence="17">
    <location>
        <begin position="943"/>
        <end position="1061"/>
    </location>
</feature>
<keyword evidence="6 15" id="KW-0597">Phosphoprotein</keyword>
<evidence type="ECO:0000259" key="18">
    <source>
        <dbReference type="PROSITE" id="PS50112"/>
    </source>
</evidence>
<dbReference type="PROSITE" id="PS50894">
    <property type="entry name" value="HPT"/>
    <property type="match status" value="1"/>
</dbReference>
<comment type="subcellular location">
    <subcellularLocation>
        <location evidence="2">Cell inner membrane</location>
        <topology evidence="2">Multi-pass membrane protein</topology>
    </subcellularLocation>
</comment>
<feature type="domain" description="PAC" evidence="19">
    <location>
        <begin position="133"/>
        <end position="185"/>
    </location>
</feature>
<feature type="modified residue" description="Phosphohistidine" evidence="14">
    <location>
        <position position="1133"/>
    </location>
</feature>
<dbReference type="InterPro" id="IPR000014">
    <property type="entry name" value="PAS"/>
</dbReference>
<feature type="domain" description="Histidine kinase" evidence="16">
    <location>
        <begin position="698"/>
        <end position="919"/>
    </location>
</feature>
<keyword evidence="10" id="KW-0418">Kinase</keyword>
<keyword evidence="22" id="KW-1185">Reference proteome</keyword>
<dbReference type="Pfam" id="PF08448">
    <property type="entry name" value="PAS_4"/>
    <property type="match status" value="2"/>
</dbReference>
<dbReference type="Proteomes" id="UP000480178">
    <property type="component" value="Chromosome"/>
</dbReference>
<feature type="domain" description="HPt" evidence="20">
    <location>
        <begin position="1094"/>
        <end position="1188"/>
    </location>
</feature>
<evidence type="ECO:0000256" key="7">
    <source>
        <dbReference type="ARBA" id="ARBA00022679"/>
    </source>
</evidence>
<dbReference type="GO" id="GO:0000155">
    <property type="term" value="F:phosphorelay sensor kinase activity"/>
    <property type="evidence" value="ECO:0007669"/>
    <property type="project" value="InterPro"/>
</dbReference>
<evidence type="ECO:0000256" key="8">
    <source>
        <dbReference type="ARBA" id="ARBA00022692"/>
    </source>
</evidence>
<dbReference type="InterPro" id="IPR001610">
    <property type="entry name" value="PAC"/>
</dbReference>
<feature type="domain" description="PAS" evidence="18">
    <location>
        <begin position="555"/>
        <end position="612"/>
    </location>
</feature>
<sequence length="1193" mass="137016">MEDFSDLLKAQIRQHLGDAYLMDDQLKNLLYAINQVYQTCETEQILQPSSGTKFTPASENFSLFKSMLDDQTELICRFKKDGTLTYVNKAYCRYFGKEKEQLIGKSFLPVIPEEDLTYIKQQYATITPENAVVRNEHRVIMPDGEVRWHQWTDKAFFNNQGEVTEMLGIGRDITDQKKAALALKESEERYKTLFEAAFEGIAVHDQGIILEVNQASLAALQYTPEDVIGKHLLSFVVPELQEEVKIRISNKPDEPYETVLIKKDGSYLPVEILSKKHQYKGKEVRVAAFRDISQRKLYEKEIHTQKSLFNTILNKLPIDIFIKDREGRYVFINRHIAQTLDMLPTDMLGKTDFDIFNEETASRLATAEKKVWKSKKLISGEEKISYKDQTMYVLSGKIIVQTDEEAPLLLGYFIDITGRAKAEEELRTQETFIRQVLDTGPNLIFVKDLEGNFLMVNQATADLYGMEKEELIFQNNYRLHTQKEENEHFRNTDRQVIEQGITIELQEPFTRPTGETFWFHTIKKPLYLKDGSVQVLAMSQDITDQKKTLEKLKNSELKYRQLVECASDMIYGSDHKGYLIYANPVACHVLGYSEDQLLGRHYSEFVVTEYIHILEDFYRKQYYEQIPDTYIEFKGITGKGEIIWVGQSVHMLMEGDLLKGFQTVARNITERKKVENELIHAKQEAEKSMRAKEQFLSVMSHEIRTPLNAVIGLTHLLLEENPLPEQIEQLQAIKFSADNLMVIINDILDFSKIESGKITFEQIDFETVSVFKGIQQSLNFKAEEKNLRLLFNIDKHIPAKLCGDPVRLNQILLNLVSNAIKFTEKGYVEVNARVIKQQVKGVTIEFRVSDTGIGIETDKLSSIFESFTQASSETTRKYGGTGLGLTITKRLIELQGGSIKVSSKLGMGSEFAFELTFSLAARQITRNQPQAVDEFSHSLRGLKILLVEDNKMNQMVACKFLKKWGVETDIAADGMEAIDKLKTNWYQLILMDLQMPTLDGYATTRFIRNNMQEYLKHIPILALTASALMNVKQNTLEAGMNDFITKPFEPKDLYAKLLKYSSSSYAMNIQSQPASLQKFQHIDLNYLEDVSASDKKFIKEMIRLFMKQTPGFIDILQRATQTADWANIRYMAHKMKATIAMMGIAELQPIIMQLEKYASQESQLAEVATLVKKISTICDEVYEELEQRLEFIG</sequence>
<dbReference type="SUPFAM" id="SSF47384">
    <property type="entry name" value="Homodimeric domain of signal transducing histidine kinase"/>
    <property type="match status" value="1"/>
</dbReference>
<dbReference type="Pfam" id="PF00072">
    <property type="entry name" value="Response_reg"/>
    <property type="match status" value="1"/>
</dbReference>
<organism evidence="21 22">
    <name type="scientific">Rhodocytophaga rosea</name>
    <dbReference type="NCBI Taxonomy" id="2704465"/>
    <lineage>
        <taxon>Bacteria</taxon>
        <taxon>Pseudomonadati</taxon>
        <taxon>Bacteroidota</taxon>
        <taxon>Cytophagia</taxon>
        <taxon>Cytophagales</taxon>
        <taxon>Rhodocytophagaceae</taxon>
        <taxon>Rhodocytophaga</taxon>
    </lineage>
</organism>
<dbReference type="SMART" id="SM00388">
    <property type="entry name" value="HisKA"/>
    <property type="match status" value="1"/>
</dbReference>
<gene>
    <name evidence="21" type="ORF">GXP67_16985</name>
</gene>
<evidence type="ECO:0000256" key="2">
    <source>
        <dbReference type="ARBA" id="ARBA00004429"/>
    </source>
</evidence>
<evidence type="ECO:0000259" key="19">
    <source>
        <dbReference type="PROSITE" id="PS50113"/>
    </source>
</evidence>
<dbReference type="PANTHER" id="PTHR43047">
    <property type="entry name" value="TWO-COMPONENT HISTIDINE PROTEIN KINASE"/>
    <property type="match status" value="1"/>
</dbReference>
<evidence type="ECO:0000256" key="1">
    <source>
        <dbReference type="ARBA" id="ARBA00000085"/>
    </source>
</evidence>
<evidence type="ECO:0000256" key="9">
    <source>
        <dbReference type="ARBA" id="ARBA00022741"/>
    </source>
</evidence>
<evidence type="ECO:0000313" key="22">
    <source>
        <dbReference type="Proteomes" id="UP000480178"/>
    </source>
</evidence>
<dbReference type="InterPro" id="IPR013767">
    <property type="entry name" value="PAS_fold"/>
</dbReference>
<feature type="domain" description="PAC" evidence="19">
    <location>
        <begin position="629"/>
        <end position="680"/>
    </location>
</feature>
<accession>A0A6C0GJK0</accession>
<keyword evidence="8" id="KW-0812">Transmembrane</keyword>
<evidence type="ECO:0000256" key="14">
    <source>
        <dbReference type="PROSITE-ProRule" id="PRU00110"/>
    </source>
</evidence>
<dbReference type="GO" id="GO:0005524">
    <property type="term" value="F:ATP binding"/>
    <property type="evidence" value="ECO:0007669"/>
    <property type="project" value="UniProtKB-KW"/>
</dbReference>
<dbReference type="GO" id="GO:0006355">
    <property type="term" value="P:regulation of DNA-templated transcription"/>
    <property type="evidence" value="ECO:0007669"/>
    <property type="project" value="InterPro"/>
</dbReference>
<evidence type="ECO:0000256" key="10">
    <source>
        <dbReference type="ARBA" id="ARBA00022777"/>
    </source>
</evidence>
<dbReference type="InterPro" id="IPR036890">
    <property type="entry name" value="HATPase_C_sf"/>
</dbReference>
<dbReference type="InterPro" id="IPR036097">
    <property type="entry name" value="HisK_dim/P_sf"/>
</dbReference>
<dbReference type="InterPro" id="IPR003661">
    <property type="entry name" value="HisK_dim/P_dom"/>
</dbReference>
<evidence type="ECO:0000256" key="12">
    <source>
        <dbReference type="ARBA" id="ARBA00022989"/>
    </source>
</evidence>
<dbReference type="SUPFAM" id="SSF47226">
    <property type="entry name" value="Histidine-containing phosphotransfer domain, HPT domain"/>
    <property type="match status" value="1"/>
</dbReference>
<dbReference type="InterPro" id="IPR011006">
    <property type="entry name" value="CheY-like_superfamily"/>
</dbReference>
<feature type="domain" description="PAS" evidence="18">
    <location>
        <begin position="305"/>
        <end position="375"/>
    </location>
</feature>
<evidence type="ECO:0000259" key="16">
    <source>
        <dbReference type="PROSITE" id="PS50109"/>
    </source>
</evidence>
<dbReference type="CDD" id="cd00082">
    <property type="entry name" value="HisKA"/>
    <property type="match status" value="1"/>
</dbReference>
<dbReference type="Gene3D" id="3.40.50.2300">
    <property type="match status" value="1"/>
</dbReference>
<dbReference type="PROSITE" id="PS50110">
    <property type="entry name" value="RESPONSE_REGULATORY"/>
    <property type="match status" value="1"/>
</dbReference>
<evidence type="ECO:0000256" key="6">
    <source>
        <dbReference type="ARBA" id="ARBA00022553"/>
    </source>
</evidence>
<dbReference type="GO" id="GO:0005886">
    <property type="term" value="C:plasma membrane"/>
    <property type="evidence" value="ECO:0007669"/>
    <property type="project" value="UniProtKB-SubCell"/>
</dbReference>
<evidence type="ECO:0000256" key="15">
    <source>
        <dbReference type="PROSITE-ProRule" id="PRU00169"/>
    </source>
</evidence>
<name>A0A6C0GJK0_9BACT</name>
<dbReference type="Gene3D" id="1.10.287.130">
    <property type="match status" value="1"/>
</dbReference>
<dbReference type="NCBIfam" id="TIGR00229">
    <property type="entry name" value="sensory_box"/>
    <property type="match status" value="5"/>
</dbReference>
<evidence type="ECO:0000256" key="3">
    <source>
        <dbReference type="ARBA" id="ARBA00012438"/>
    </source>
</evidence>
<dbReference type="AlphaFoldDB" id="A0A6C0GJK0"/>
<evidence type="ECO:0000256" key="13">
    <source>
        <dbReference type="ARBA" id="ARBA00023136"/>
    </source>
</evidence>
<dbReference type="InterPro" id="IPR000700">
    <property type="entry name" value="PAS-assoc_C"/>
</dbReference>
<comment type="catalytic activity">
    <reaction evidence="1">
        <text>ATP + protein L-histidine = ADP + protein N-phospho-L-histidine.</text>
        <dbReference type="EC" id="2.7.13.3"/>
    </reaction>
</comment>
<dbReference type="InterPro" id="IPR035965">
    <property type="entry name" value="PAS-like_dom_sf"/>
</dbReference>
<evidence type="ECO:0000256" key="11">
    <source>
        <dbReference type="ARBA" id="ARBA00022840"/>
    </source>
</evidence>
<dbReference type="InterPro" id="IPR008207">
    <property type="entry name" value="Sig_transdc_His_kin_Hpt_dom"/>
</dbReference>
<keyword evidence="5" id="KW-0997">Cell inner membrane</keyword>
<evidence type="ECO:0000256" key="4">
    <source>
        <dbReference type="ARBA" id="ARBA00022475"/>
    </source>
</evidence>
<dbReference type="SUPFAM" id="SSF52172">
    <property type="entry name" value="CheY-like"/>
    <property type="match status" value="1"/>
</dbReference>
<dbReference type="Pfam" id="PF13426">
    <property type="entry name" value="PAS_9"/>
    <property type="match status" value="2"/>
</dbReference>
<dbReference type="RefSeq" id="WP_162444233.1">
    <property type="nucleotide sequence ID" value="NZ_CP048222.1"/>
</dbReference>
<dbReference type="InterPro" id="IPR036641">
    <property type="entry name" value="HPT_dom_sf"/>
</dbReference>
<feature type="domain" description="PAS" evidence="18">
    <location>
        <begin position="186"/>
        <end position="245"/>
    </location>
</feature>
<dbReference type="SMART" id="SM00086">
    <property type="entry name" value="PAC"/>
    <property type="match status" value="4"/>
</dbReference>
<dbReference type="InterPro" id="IPR013656">
    <property type="entry name" value="PAS_4"/>
</dbReference>
<dbReference type="InterPro" id="IPR001789">
    <property type="entry name" value="Sig_transdc_resp-reg_receiver"/>
</dbReference>
<dbReference type="PANTHER" id="PTHR43047:SF64">
    <property type="entry name" value="HISTIDINE KINASE CONTAINING CHEY-HOMOLOGOUS RECEIVER DOMAIN AND PAS DOMAIN-RELATED"/>
    <property type="match status" value="1"/>
</dbReference>
<dbReference type="FunFam" id="3.30.565.10:FF:000010">
    <property type="entry name" value="Sensor histidine kinase RcsC"/>
    <property type="match status" value="1"/>
</dbReference>
<keyword evidence="13" id="KW-0472">Membrane</keyword>
<dbReference type="SMART" id="SM00387">
    <property type="entry name" value="HATPase_c"/>
    <property type="match status" value="1"/>
</dbReference>
<dbReference type="CDD" id="cd00088">
    <property type="entry name" value="HPT"/>
    <property type="match status" value="1"/>
</dbReference>
<dbReference type="PROSITE" id="PS50113">
    <property type="entry name" value="PAC"/>
    <property type="match status" value="3"/>
</dbReference>
<feature type="domain" description="PAS" evidence="18">
    <location>
        <begin position="429"/>
        <end position="500"/>
    </location>
</feature>
<protein>
    <recommendedName>
        <fullName evidence="3">histidine kinase</fullName>
        <ecNumber evidence="3">2.7.13.3</ecNumber>
    </recommendedName>
</protein>
<dbReference type="SUPFAM" id="SSF55874">
    <property type="entry name" value="ATPase domain of HSP90 chaperone/DNA topoisomerase II/histidine kinase"/>
    <property type="match status" value="1"/>
</dbReference>
<dbReference type="InterPro" id="IPR004358">
    <property type="entry name" value="Sig_transdc_His_kin-like_C"/>
</dbReference>
<reference evidence="21 22" key="1">
    <citation type="submission" date="2020-01" db="EMBL/GenBank/DDBJ databases">
        <authorList>
            <person name="Kim M.K."/>
        </authorList>
    </citation>
    <scope>NUCLEOTIDE SEQUENCE [LARGE SCALE GENOMIC DNA]</scope>
    <source>
        <strain evidence="21 22">172606-1</strain>
    </source>
</reference>